<dbReference type="SUPFAM" id="SSF54373">
    <property type="entry name" value="FAD-linked reductases, C-terminal domain"/>
    <property type="match status" value="1"/>
</dbReference>
<evidence type="ECO:0000256" key="5">
    <source>
        <dbReference type="PIRSR" id="PIRSR000137-2"/>
    </source>
</evidence>
<name>D2UET6_XANAP</name>
<dbReference type="OrthoDB" id="9785276at2"/>
<dbReference type="Pfam" id="PF00732">
    <property type="entry name" value="GMC_oxred_N"/>
    <property type="match status" value="1"/>
</dbReference>
<comment type="cofactor">
    <cofactor evidence="1 5">
        <name>FAD</name>
        <dbReference type="ChEBI" id="CHEBI:57692"/>
    </cofactor>
</comment>
<gene>
    <name evidence="9" type="primary">betA</name>
    <name evidence="9" type="ordered locus">XALc_2199</name>
</gene>
<keyword evidence="4 5" id="KW-0274">FAD</keyword>
<dbReference type="InterPro" id="IPR007867">
    <property type="entry name" value="GMC_OxRtase_C"/>
</dbReference>
<comment type="similarity">
    <text evidence="2 6">Belongs to the GMC oxidoreductase family.</text>
</comment>
<proteinExistence type="inferred from homology"/>
<feature type="binding site" evidence="5">
    <location>
        <position position="81"/>
    </location>
    <ligand>
        <name>FAD</name>
        <dbReference type="ChEBI" id="CHEBI:57692"/>
    </ligand>
</feature>
<dbReference type="GO" id="GO:0050660">
    <property type="term" value="F:flavin adenine dinucleotide binding"/>
    <property type="evidence" value="ECO:0007669"/>
    <property type="project" value="InterPro"/>
</dbReference>
<dbReference type="InterPro" id="IPR000172">
    <property type="entry name" value="GMC_OxRdtase_N"/>
</dbReference>
<dbReference type="Gene3D" id="3.30.560.10">
    <property type="entry name" value="Glucose Oxidase, domain 3"/>
    <property type="match status" value="1"/>
</dbReference>
<evidence type="ECO:0000313" key="10">
    <source>
        <dbReference type="Proteomes" id="UP000001890"/>
    </source>
</evidence>
<evidence type="ECO:0000256" key="3">
    <source>
        <dbReference type="ARBA" id="ARBA00022630"/>
    </source>
</evidence>
<dbReference type="EMBL" id="FP565176">
    <property type="protein sequence ID" value="CBA16682.1"/>
    <property type="molecule type" value="Genomic_DNA"/>
</dbReference>
<dbReference type="SUPFAM" id="SSF51905">
    <property type="entry name" value="FAD/NAD(P)-binding domain"/>
    <property type="match status" value="1"/>
</dbReference>
<accession>D2UET6</accession>
<keyword evidence="3 6" id="KW-0285">Flavoprotein</keyword>
<dbReference type="Gene3D" id="3.50.50.60">
    <property type="entry name" value="FAD/NAD(P)-binding domain"/>
    <property type="match status" value="1"/>
</dbReference>
<dbReference type="PATRIC" id="fig|29447.3.peg.2171"/>
<dbReference type="GeneID" id="57877509"/>
<dbReference type="Proteomes" id="UP000001890">
    <property type="component" value="Chromosome"/>
</dbReference>
<evidence type="ECO:0000256" key="2">
    <source>
        <dbReference type="ARBA" id="ARBA00010790"/>
    </source>
</evidence>
<dbReference type="Pfam" id="PF05199">
    <property type="entry name" value="GMC_oxred_C"/>
    <property type="match status" value="1"/>
</dbReference>
<evidence type="ECO:0000256" key="6">
    <source>
        <dbReference type="RuleBase" id="RU003968"/>
    </source>
</evidence>
<evidence type="ECO:0000313" key="9">
    <source>
        <dbReference type="EMBL" id="CBA16682.1"/>
    </source>
</evidence>
<dbReference type="STRING" id="380358.XALC_2199"/>
<reference evidence="9 10" key="1">
    <citation type="journal article" date="2009" name="BMC Genomics">
        <title>The complete genome sequence of Xanthomonas albilineans provides new insights into the reductive genome evolution of the xylem-limited Xanthomonadaceae.</title>
        <authorList>
            <person name="Pieretti I."/>
            <person name="Royer M."/>
            <person name="Barbe V."/>
            <person name="Carrere S."/>
            <person name="Koebnik R."/>
            <person name="Cociancich S."/>
            <person name="Couloux A."/>
            <person name="Darrasse A."/>
            <person name="Gouzy J."/>
            <person name="Jacques M.A."/>
            <person name="Lauber E."/>
            <person name="Manceau C."/>
            <person name="Mangenot S."/>
            <person name="Poussier S."/>
            <person name="Segurens B."/>
            <person name="Szurek B."/>
            <person name="Verdier V."/>
            <person name="Arlat M."/>
            <person name="Rott P."/>
        </authorList>
    </citation>
    <scope>NUCLEOTIDE SEQUENCE [LARGE SCALE GENOMIC DNA]</scope>
    <source>
        <strain evidence="10">GPE PC73 / CFBP 7063</strain>
    </source>
</reference>
<dbReference type="PROSITE" id="PS00623">
    <property type="entry name" value="GMC_OXRED_1"/>
    <property type="match status" value="1"/>
</dbReference>
<dbReference type="eggNOG" id="COG2303">
    <property type="taxonomic scope" value="Bacteria"/>
</dbReference>
<dbReference type="PROSITE" id="PS00624">
    <property type="entry name" value="GMC_OXRED_2"/>
    <property type="match status" value="1"/>
</dbReference>
<dbReference type="GO" id="GO:0016614">
    <property type="term" value="F:oxidoreductase activity, acting on CH-OH group of donors"/>
    <property type="evidence" value="ECO:0007669"/>
    <property type="project" value="InterPro"/>
</dbReference>
<keyword evidence="10" id="KW-1185">Reference proteome</keyword>
<evidence type="ECO:0000259" key="8">
    <source>
        <dbReference type="PROSITE" id="PS00624"/>
    </source>
</evidence>
<evidence type="ECO:0000256" key="4">
    <source>
        <dbReference type="ARBA" id="ARBA00022827"/>
    </source>
</evidence>
<protein>
    <submittedName>
        <fullName evidence="9">Putative choline dehydrogenase protein</fullName>
    </submittedName>
</protein>
<dbReference type="InterPro" id="IPR036188">
    <property type="entry name" value="FAD/NAD-bd_sf"/>
</dbReference>
<evidence type="ECO:0000259" key="7">
    <source>
        <dbReference type="PROSITE" id="PS00623"/>
    </source>
</evidence>
<feature type="domain" description="Glucose-methanol-choline oxidoreductase N-terminal" evidence="8">
    <location>
        <begin position="251"/>
        <end position="265"/>
    </location>
</feature>
<dbReference type="NCBIfam" id="NF002550">
    <property type="entry name" value="PRK02106.1"/>
    <property type="match status" value="1"/>
</dbReference>
<evidence type="ECO:0000256" key="1">
    <source>
        <dbReference type="ARBA" id="ARBA00001974"/>
    </source>
</evidence>
<sequence>MYDYIIIGAGSAGCVLANRLSEDPNCTVLLIEAGPRDRNPFIHMPAGLARLARDPRFNWNYLTEAEPNLNGRRLWWPRGKVLGGSSSINAMCYVRGIPADYDNWAAEGAEGWDWHGVLPYFRRSECNSRGGDALHGGDGPLHVSDLRYHNRLSDLFIAAGEQAGFPRNSDFNGPQQQGVGLYQVTQKDGARCSAAVAYLAPARTRRNMHVITEALVLRLLIEGTRVVGVAYAQHGREVHARAEREVLLSAGAVNSPQLLMLSGIGPADALQRHGIAVRLDQPQVGANLQDHLDVCTLYRTRPGISYDRRNQLKVAFDYFLRGHRGVGSSNIAEAGGFVRSPLATDARADIQLHFVPAMLEDHGRKRLPGDGFTLHACHLQPRSRGRIMLNDADPRTPARIQANYLSDPDGFDLRMLVECARLSRQILQQPAFDSMRGAPLLPARDDLDEAGLIAFIRAKAETIYHPIGTCRMGNDAQAVVDPQLRLRGLDGLRVVDASIMPHLIGGNTNGPTMMIAERAADMIRGRPLLRDA</sequence>
<dbReference type="AlphaFoldDB" id="D2UET6"/>
<dbReference type="KEGG" id="xal:XALC_2199"/>
<feature type="domain" description="Glucose-methanol-choline oxidoreductase N-terminal" evidence="7">
    <location>
        <begin position="79"/>
        <end position="102"/>
    </location>
</feature>
<dbReference type="PANTHER" id="PTHR11552:SF147">
    <property type="entry name" value="CHOLINE DEHYDROGENASE, MITOCHONDRIAL"/>
    <property type="match status" value="1"/>
</dbReference>
<dbReference type="PANTHER" id="PTHR11552">
    <property type="entry name" value="GLUCOSE-METHANOL-CHOLINE GMC OXIDOREDUCTASE"/>
    <property type="match status" value="1"/>
</dbReference>
<organism evidence="9 10">
    <name type="scientific">Xanthomonas albilineans (strain GPE PC73 / CFBP 7063)</name>
    <dbReference type="NCBI Taxonomy" id="380358"/>
    <lineage>
        <taxon>Bacteria</taxon>
        <taxon>Pseudomonadati</taxon>
        <taxon>Pseudomonadota</taxon>
        <taxon>Gammaproteobacteria</taxon>
        <taxon>Lysobacterales</taxon>
        <taxon>Lysobacteraceae</taxon>
        <taxon>Xanthomonas</taxon>
    </lineage>
</organism>
<feature type="binding site" evidence="5">
    <location>
        <position position="216"/>
    </location>
    <ligand>
        <name>FAD</name>
        <dbReference type="ChEBI" id="CHEBI:57692"/>
    </ligand>
</feature>
<dbReference type="RefSeq" id="WP_012916682.1">
    <property type="nucleotide sequence ID" value="NC_013722.1"/>
</dbReference>
<dbReference type="PIRSF" id="PIRSF000137">
    <property type="entry name" value="Alcohol_oxidase"/>
    <property type="match status" value="1"/>
</dbReference>
<dbReference type="InterPro" id="IPR012132">
    <property type="entry name" value="GMC_OxRdtase"/>
</dbReference>